<feature type="chain" id="PRO_5010885032" description="CUB domain-containing protein" evidence="2">
    <location>
        <begin position="17"/>
        <end position="813"/>
    </location>
</feature>
<dbReference type="EnsemblMetazoa" id="Aqu2.1.35979_001">
    <property type="protein sequence ID" value="Aqu2.1.35979_001"/>
    <property type="gene ID" value="Aqu2.1.35979"/>
</dbReference>
<dbReference type="InParanoid" id="A0A1X7V854"/>
<accession>A0A1X7V854</accession>
<evidence type="ECO:0008006" key="5">
    <source>
        <dbReference type="Google" id="ProtNLM"/>
    </source>
</evidence>
<proteinExistence type="predicted"/>
<evidence type="ECO:0000256" key="2">
    <source>
        <dbReference type="SAM" id="SignalP"/>
    </source>
</evidence>
<dbReference type="AlphaFoldDB" id="A0A1X7V854"/>
<evidence type="ECO:0000256" key="1">
    <source>
        <dbReference type="SAM" id="MobiDB-lite"/>
    </source>
</evidence>
<feature type="region of interest" description="Disordered" evidence="1">
    <location>
        <begin position="664"/>
        <end position="690"/>
    </location>
</feature>
<keyword evidence="2" id="KW-0732">Signal</keyword>
<name>A0A1X7V854_AMPQE</name>
<organism evidence="3">
    <name type="scientific">Amphimedon queenslandica</name>
    <name type="common">Sponge</name>
    <dbReference type="NCBI Taxonomy" id="400682"/>
    <lineage>
        <taxon>Eukaryota</taxon>
        <taxon>Metazoa</taxon>
        <taxon>Porifera</taxon>
        <taxon>Demospongiae</taxon>
        <taxon>Heteroscleromorpha</taxon>
        <taxon>Haplosclerida</taxon>
        <taxon>Niphatidae</taxon>
        <taxon>Amphimedon</taxon>
    </lineage>
</organism>
<sequence>MIKIFLLFWFLHSSKACVGIAPNDVIGNKGEYCGERIKLTYPQGTQVTGFELLVKGDGNDCSVKERISVLSQPTLIKAKSNACILNITFASNTLTIASQVSVCIQGALGIDCSSHNIETDINIKNNIKTVRSIGEKASSRRQDGKQAQREEGALLSLGLSFILVITIGGTLLSCCYQKRKANYEPQLALDPEANGLTDSSYNSPYNDTIKSISYSTRGSTLEHSNGFYPVPSTSPISVSFCGANRQSQGSQVYISPALLNIPDVPPIMPPPRNSKVSISLENIIDLGHADTLNRFNIDHKRDQEEEGRHYAVLEEPVGIMQGREERRESNHSQKDVIDDELVETTSDEKRTYFVLDVTVPDLEQHDPGRGDEDIQPEDSLSSRIYHVLDPVSSASPDSPPLCSVCHNPINENEDESLYLVILPDGEKSVSASLEQSQDASSTTDDPIYQVLEQPSLICQSCLCSEDEPIYHELEKPDPIYDRVRNIMRQGTSINSDGSSQHLYSTVHSLDINEDPNSSSLDPISSKKRVYLRDIKNAVSSGDYASIPNDVHPPDSQRSSSGAKNQERTTRKAKGLSSLQRSLSQTHYTPFIIAQRKKSGSYHVLNVDEIWNHQQANRYAPVSIVMRKQSQPRGFTRKGASMKSRKSYIRDQLIEGPSYNSTYEVPVPCRATPTPPKPDTAASTESKAMPASVTVGQAIPPPALLSKRLSRQDALVISAEGKERKLFTVRSEPCLSSNSDDYDHLDVLSQASSSPLPPPFSPLPSCASPSKNPFKRTFSSPSYSPLRRKSTDTKSFPLKTHLLSESEEDDEEEV</sequence>
<protein>
    <recommendedName>
        <fullName evidence="5">CUB domain-containing protein</fullName>
    </recommendedName>
</protein>
<reference evidence="4" key="1">
    <citation type="journal article" date="2010" name="Nature">
        <title>The Amphimedon queenslandica genome and the evolution of animal complexity.</title>
        <authorList>
            <person name="Srivastava M."/>
            <person name="Simakov O."/>
            <person name="Chapman J."/>
            <person name="Fahey B."/>
            <person name="Gauthier M.E."/>
            <person name="Mitros T."/>
            <person name="Richards G.S."/>
            <person name="Conaco C."/>
            <person name="Dacre M."/>
            <person name="Hellsten U."/>
            <person name="Larroux C."/>
            <person name="Putnam N.H."/>
            <person name="Stanke M."/>
            <person name="Adamska M."/>
            <person name="Darling A."/>
            <person name="Degnan S.M."/>
            <person name="Oakley T.H."/>
            <person name="Plachetzki D.C."/>
            <person name="Zhai Y."/>
            <person name="Adamski M."/>
            <person name="Calcino A."/>
            <person name="Cummins S.F."/>
            <person name="Goodstein D.M."/>
            <person name="Harris C."/>
            <person name="Jackson D.J."/>
            <person name="Leys S.P."/>
            <person name="Shu S."/>
            <person name="Woodcroft B.J."/>
            <person name="Vervoort M."/>
            <person name="Kosik K.S."/>
            <person name="Manning G."/>
            <person name="Degnan B.M."/>
            <person name="Rokhsar D.S."/>
        </authorList>
    </citation>
    <scope>NUCLEOTIDE SEQUENCE [LARGE SCALE GENOMIC DNA]</scope>
</reference>
<feature type="region of interest" description="Disordered" evidence="1">
    <location>
        <begin position="541"/>
        <end position="580"/>
    </location>
</feature>
<dbReference type="Proteomes" id="UP000007879">
    <property type="component" value="Unassembled WGS sequence"/>
</dbReference>
<gene>
    <name evidence="3" type="primary">109581050</name>
</gene>
<keyword evidence="4" id="KW-1185">Reference proteome</keyword>
<dbReference type="EnsemblMetazoa" id="XM_019994799.1">
    <property type="protein sequence ID" value="XP_019850358.1"/>
    <property type="gene ID" value="LOC109581050"/>
</dbReference>
<feature type="region of interest" description="Disordered" evidence="1">
    <location>
        <begin position="747"/>
        <end position="813"/>
    </location>
</feature>
<evidence type="ECO:0000313" key="3">
    <source>
        <dbReference type="EnsemblMetazoa" id="Aqu2.1.35979_001"/>
    </source>
</evidence>
<dbReference type="KEGG" id="aqu:109581050"/>
<reference evidence="3" key="2">
    <citation type="submission" date="2017-05" db="UniProtKB">
        <authorList>
            <consortium name="EnsemblMetazoa"/>
        </authorList>
    </citation>
    <scope>IDENTIFICATION</scope>
</reference>
<feature type="signal peptide" evidence="2">
    <location>
        <begin position="1"/>
        <end position="16"/>
    </location>
</feature>
<evidence type="ECO:0000313" key="4">
    <source>
        <dbReference type="Proteomes" id="UP000007879"/>
    </source>
</evidence>
<feature type="compositionally biased region" description="Acidic residues" evidence="1">
    <location>
        <begin position="804"/>
        <end position="813"/>
    </location>
</feature>